<dbReference type="InterPro" id="IPR006390">
    <property type="entry name" value="DHP_synth_dom"/>
</dbReference>
<comment type="cofactor">
    <cofactor evidence="2">
        <name>Mg(2+)</name>
        <dbReference type="ChEBI" id="CHEBI:18420"/>
    </cofactor>
</comment>
<comment type="similarity">
    <text evidence="1 2">Belongs to the DHPS family.</text>
</comment>
<dbReference type="Gene3D" id="3.20.20.20">
    <property type="entry name" value="Dihydropteroate synthase-like"/>
    <property type="match status" value="1"/>
</dbReference>
<organism evidence="4 5">
    <name type="scientific">Rhizocola hellebori</name>
    <dbReference type="NCBI Taxonomy" id="1392758"/>
    <lineage>
        <taxon>Bacteria</taxon>
        <taxon>Bacillati</taxon>
        <taxon>Actinomycetota</taxon>
        <taxon>Actinomycetes</taxon>
        <taxon>Micromonosporales</taxon>
        <taxon>Micromonosporaceae</taxon>
        <taxon>Rhizocola</taxon>
    </lineage>
</organism>
<dbReference type="GO" id="GO:0046654">
    <property type="term" value="P:tetrahydrofolate biosynthetic process"/>
    <property type="evidence" value="ECO:0007669"/>
    <property type="project" value="UniProtKB-UniPathway"/>
</dbReference>
<dbReference type="EC" id="2.5.1.15" evidence="2"/>
<dbReference type="EMBL" id="BONY01000103">
    <property type="protein sequence ID" value="GIH10704.1"/>
    <property type="molecule type" value="Genomic_DNA"/>
</dbReference>
<keyword evidence="2" id="KW-0289">Folate biosynthesis</keyword>
<dbReference type="InterPro" id="IPR000489">
    <property type="entry name" value="Pterin-binding_dom"/>
</dbReference>
<comment type="caution">
    <text evidence="4">The sequence shown here is derived from an EMBL/GenBank/DDBJ whole genome shotgun (WGS) entry which is preliminary data.</text>
</comment>
<gene>
    <name evidence="4" type="ORF">Rhe02_87710</name>
</gene>
<accession>A0A8J3VKP8</accession>
<keyword evidence="2" id="KW-0479">Metal-binding</keyword>
<evidence type="ECO:0000256" key="2">
    <source>
        <dbReference type="RuleBase" id="RU361205"/>
    </source>
</evidence>
<dbReference type="AlphaFoldDB" id="A0A8J3VKP8"/>
<dbReference type="Proteomes" id="UP000612899">
    <property type="component" value="Unassembled WGS sequence"/>
</dbReference>
<dbReference type="PROSITE" id="PS00792">
    <property type="entry name" value="DHPS_1"/>
    <property type="match status" value="1"/>
</dbReference>
<dbReference type="PROSITE" id="PS50972">
    <property type="entry name" value="PTERIN_BINDING"/>
    <property type="match status" value="1"/>
</dbReference>
<reference evidence="4" key="1">
    <citation type="submission" date="2021-01" db="EMBL/GenBank/DDBJ databases">
        <title>Whole genome shotgun sequence of Rhizocola hellebori NBRC 109834.</title>
        <authorList>
            <person name="Komaki H."/>
            <person name="Tamura T."/>
        </authorList>
    </citation>
    <scope>NUCLEOTIDE SEQUENCE</scope>
    <source>
        <strain evidence="4">NBRC 109834</strain>
    </source>
</reference>
<dbReference type="Pfam" id="PF00809">
    <property type="entry name" value="Pterin_bind"/>
    <property type="match status" value="1"/>
</dbReference>
<dbReference type="InterPro" id="IPR011005">
    <property type="entry name" value="Dihydropteroate_synth-like_sf"/>
</dbReference>
<sequence>MQGVFVPQLRDPVRTIAGRTFDFNRQVVVMAVVNRTPDSFYDKGATFALEKANEAVDKAVAEGADWVDIGGVKFSPDDGEVAASVELERVLPVVRAAAQSHPHVVISVDTFRAEVAQAALAAGAHIINDTTGLHDPALADLVAANPHTQLIITHSRAKPRTHFPRPQYADIAGEIAGFLRDRVEIALGRGVRPEQIIIDPGHDLNKNTHHTLELTRRLHEISIIGYPTLAAVSNKDFIGETLDRPQGERLSGSLAAAVFSVLQGARIVRMHNVRESVDAVRMTEAILGWREPAYTLHNM</sequence>
<dbReference type="PANTHER" id="PTHR20941">
    <property type="entry name" value="FOLATE SYNTHESIS PROTEINS"/>
    <property type="match status" value="1"/>
</dbReference>
<evidence type="ECO:0000259" key="3">
    <source>
        <dbReference type="PROSITE" id="PS50972"/>
    </source>
</evidence>
<dbReference type="GO" id="GO:0004156">
    <property type="term" value="F:dihydropteroate synthase activity"/>
    <property type="evidence" value="ECO:0007669"/>
    <property type="project" value="UniProtKB-EC"/>
</dbReference>
<evidence type="ECO:0000313" key="5">
    <source>
        <dbReference type="Proteomes" id="UP000612899"/>
    </source>
</evidence>
<feature type="domain" description="Pterin-binding" evidence="3">
    <location>
        <begin position="27"/>
        <end position="281"/>
    </location>
</feature>
<name>A0A8J3VKP8_9ACTN</name>
<comment type="pathway">
    <text evidence="2">Cofactor biosynthesis; tetrahydrofolate biosynthesis; 7,8-dihydrofolate from 2-amino-4-hydroxy-6-hydroxymethyl-7,8-dihydropteridine diphosphate and 4-aminobenzoate: step 1/2.</text>
</comment>
<keyword evidence="2" id="KW-0808">Transferase</keyword>
<dbReference type="GO" id="GO:0005829">
    <property type="term" value="C:cytosol"/>
    <property type="evidence" value="ECO:0007669"/>
    <property type="project" value="TreeGrafter"/>
</dbReference>
<dbReference type="GO" id="GO:0046656">
    <property type="term" value="P:folic acid biosynthetic process"/>
    <property type="evidence" value="ECO:0007669"/>
    <property type="project" value="UniProtKB-KW"/>
</dbReference>
<dbReference type="UniPathway" id="UPA00077">
    <property type="reaction ID" value="UER00156"/>
</dbReference>
<proteinExistence type="inferred from homology"/>
<evidence type="ECO:0000313" key="4">
    <source>
        <dbReference type="EMBL" id="GIH10704.1"/>
    </source>
</evidence>
<dbReference type="SUPFAM" id="SSF51717">
    <property type="entry name" value="Dihydropteroate synthetase-like"/>
    <property type="match status" value="1"/>
</dbReference>
<keyword evidence="5" id="KW-1185">Reference proteome</keyword>
<dbReference type="InterPro" id="IPR045031">
    <property type="entry name" value="DHP_synth-like"/>
</dbReference>
<evidence type="ECO:0000256" key="1">
    <source>
        <dbReference type="ARBA" id="ARBA00009503"/>
    </source>
</evidence>
<dbReference type="GO" id="GO:0046872">
    <property type="term" value="F:metal ion binding"/>
    <property type="evidence" value="ECO:0007669"/>
    <property type="project" value="UniProtKB-KW"/>
</dbReference>
<comment type="function">
    <text evidence="2">Catalyzes the condensation of para-aminobenzoate (pABA) with 6-hydroxymethyl-7,8-dihydropterin diphosphate (DHPt-PP) to form 7,8-dihydropteroate (H2Pte), the immediate precursor of folate derivatives.</text>
</comment>
<dbReference type="PANTHER" id="PTHR20941:SF8">
    <property type="entry name" value="INACTIVE DIHYDROPTEROATE SYNTHASE 2"/>
    <property type="match status" value="1"/>
</dbReference>
<keyword evidence="2" id="KW-0460">Magnesium</keyword>
<protein>
    <recommendedName>
        <fullName evidence="2">Dihydropteroate synthase</fullName>
        <shortName evidence="2">DHPS</shortName>
        <ecNumber evidence="2">2.5.1.15</ecNumber>
    </recommendedName>
    <alternativeName>
        <fullName evidence="2">Dihydropteroate pyrophosphorylase</fullName>
    </alternativeName>
</protein>
<dbReference type="NCBIfam" id="TIGR01496">
    <property type="entry name" value="DHPS"/>
    <property type="match status" value="1"/>
</dbReference>